<dbReference type="PANTHER" id="PTHR38011:SF2">
    <property type="entry name" value="BIFUNCTIONAL DEAMINASE-REDUCTASE DOMAIN PROTEIN"/>
    <property type="match status" value="1"/>
</dbReference>
<dbReference type="InterPro" id="IPR050765">
    <property type="entry name" value="Riboflavin_Biosynth_HTPR"/>
</dbReference>
<dbReference type="InterPro" id="IPR002734">
    <property type="entry name" value="RibDG_C"/>
</dbReference>
<name>A0ABT2K374_9ACTN</name>
<comment type="caution">
    <text evidence="2">The sequence shown here is derived from an EMBL/GenBank/DDBJ whole genome shotgun (WGS) entry which is preliminary data.</text>
</comment>
<organism evidence="2 3">
    <name type="scientific">Streptomyces gossypii</name>
    <dbReference type="NCBI Taxonomy" id="2883101"/>
    <lineage>
        <taxon>Bacteria</taxon>
        <taxon>Bacillati</taxon>
        <taxon>Actinomycetota</taxon>
        <taxon>Actinomycetes</taxon>
        <taxon>Kitasatosporales</taxon>
        <taxon>Streptomycetaceae</taxon>
        <taxon>Streptomyces</taxon>
    </lineage>
</organism>
<sequence>MAKVTLQTFLSLDGVMQGPGGPDEDRTGGFDKGGWVVPYVDEEMGRCIDEWFAAADGFLLGRRTYEIFAAYWPRVTDEQNLVASRLNSLPKYVASTTLEQLDWHNSTLLGRKAAEEVAELKARPGRELQIHGSGMLAQSLMAAGLIDEYRLFTYPVVLGEGKRLFAEGAVPTALKLADSRTTSSGVAIHTYQPAGRPVYGDFTLDADE</sequence>
<dbReference type="Gene3D" id="3.40.430.10">
    <property type="entry name" value="Dihydrofolate Reductase, subunit A"/>
    <property type="match status" value="1"/>
</dbReference>
<reference evidence="2 3" key="1">
    <citation type="submission" date="2021-10" db="EMBL/GenBank/DDBJ databases">
        <title>Streptomyces gossypii sp. nov., isolated from soil collected from cotton field.</title>
        <authorList>
            <person name="Ge X."/>
            <person name="Chen X."/>
            <person name="Liu W."/>
        </authorList>
    </citation>
    <scope>NUCLEOTIDE SEQUENCE [LARGE SCALE GENOMIC DNA]</scope>
    <source>
        <strain evidence="2 3">N2-109</strain>
    </source>
</reference>
<feature type="domain" description="Bacterial bifunctional deaminase-reductase C-terminal" evidence="1">
    <location>
        <begin position="3"/>
        <end position="187"/>
    </location>
</feature>
<dbReference type="PANTHER" id="PTHR38011">
    <property type="entry name" value="DIHYDROFOLATE REDUCTASE FAMILY PROTEIN (AFU_ORTHOLOGUE AFUA_8G06820)"/>
    <property type="match status" value="1"/>
</dbReference>
<evidence type="ECO:0000259" key="1">
    <source>
        <dbReference type="Pfam" id="PF01872"/>
    </source>
</evidence>
<protein>
    <submittedName>
        <fullName evidence="2">Dihydrofolate reductase family protein</fullName>
    </submittedName>
</protein>
<dbReference type="SUPFAM" id="SSF53597">
    <property type="entry name" value="Dihydrofolate reductase-like"/>
    <property type="match status" value="1"/>
</dbReference>
<dbReference type="Proteomes" id="UP001156389">
    <property type="component" value="Unassembled WGS sequence"/>
</dbReference>
<accession>A0ABT2K374</accession>
<evidence type="ECO:0000313" key="3">
    <source>
        <dbReference type="Proteomes" id="UP001156389"/>
    </source>
</evidence>
<keyword evidence="3" id="KW-1185">Reference proteome</keyword>
<proteinExistence type="predicted"/>
<dbReference type="RefSeq" id="WP_260221977.1">
    <property type="nucleotide sequence ID" value="NZ_JAJAGO010000023.1"/>
</dbReference>
<dbReference type="InterPro" id="IPR024072">
    <property type="entry name" value="DHFR-like_dom_sf"/>
</dbReference>
<gene>
    <name evidence="2" type="ORF">LHJ74_32770</name>
</gene>
<dbReference type="Pfam" id="PF01872">
    <property type="entry name" value="RibD_C"/>
    <property type="match status" value="1"/>
</dbReference>
<dbReference type="EMBL" id="JAJAGO010000023">
    <property type="protein sequence ID" value="MCT2594630.1"/>
    <property type="molecule type" value="Genomic_DNA"/>
</dbReference>
<evidence type="ECO:0000313" key="2">
    <source>
        <dbReference type="EMBL" id="MCT2594630.1"/>
    </source>
</evidence>